<keyword evidence="2" id="KW-1185">Reference proteome</keyword>
<accession>A0A5N6ARZ2</accession>
<dbReference type="OrthoDB" id="2518538at2"/>
<name>A0A5N6ARZ2_9ACTN</name>
<sequence length="371" mass="40342">MTYLGVGLEGLARRRRAVTRSLSAENVTGAKGAGGMATEGTGARAASLLGRGWKVSPSIEIAPGETATLADVEGPGTITHLWCTTSPHRAWRGTLLRMYWEGEESPAVEVPLGDFFCNGWNAFSQVSSVPVAANPNGGFNAYWPMPFRAAARVTLENLSAETVTLYYQIDYELTEADEAPGEDEASWFHAVWRRSRPVPEGEVHTLLPGVRGAGHYVGTYLAWGVNSPGWWGEGEVKFYLDGDEEFPTICGTGTEDYFGGAWNFDVPGQGYTAYSTPYLGLNQILRPDGLYASQQRFGMYRWHIPDPVRFAEDLRVTVQSLGIGPGHHNGLPHRYRPTSDDIASTALFYLDAPSAPGPRPAAPTLLALEVD</sequence>
<dbReference type="EMBL" id="VDLY02000001">
    <property type="protein sequence ID" value="KAB8170882.1"/>
    <property type="molecule type" value="Genomic_DNA"/>
</dbReference>
<gene>
    <name evidence="1" type="ORF">FH607_000585</name>
</gene>
<dbReference type="InterPro" id="IPR021345">
    <property type="entry name" value="DUF2961"/>
</dbReference>
<dbReference type="RefSeq" id="WP_139665569.1">
    <property type="nucleotide sequence ID" value="NZ_VDLY02000001.1"/>
</dbReference>
<dbReference type="Proteomes" id="UP000314251">
    <property type="component" value="Unassembled WGS sequence"/>
</dbReference>
<dbReference type="Gene3D" id="2.60.120.1390">
    <property type="match status" value="1"/>
</dbReference>
<comment type="caution">
    <text evidence="1">The sequence shown here is derived from an EMBL/GenBank/DDBJ whole genome shotgun (WGS) entry which is preliminary data.</text>
</comment>
<evidence type="ECO:0000313" key="2">
    <source>
        <dbReference type="Proteomes" id="UP000314251"/>
    </source>
</evidence>
<proteinExistence type="predicted"/>
<evidence type="ECO:0000313" key="1">
    <source>
        <dbReference type="EMBL" id="KAB8170882.1"/>
    </source>
</evidence>
<protein>
    <submittedName>
        <fullName evidence="1">DUF2961 domain-containing protein</fullName>
    </submittedName>
</protein>
<dbReference type="AlphaFoldDB" id="A0A5N6ARZ2"/>
<reference evidence="1" key="1">
    <citation type="submission" date="2019-10" db="EMBL/GenBank/DDBJ databases">
        <title>Nonomuraea sp. nov., isolated from Phyllanthus amarus.</title>
        <authorList>
            <person name="Klykleung N."/>
            <person name="Tanasupawat S."/>
        </authorList>
    </citation>
    <scope>NUCLEOTIDE SEQUENCE [LARGE SCALE GENOMIC DNA]</scope>
    <source>
        <strain evidence="1">3MP-10</strain>
    </source>
</reference>
<organism evidence="1 2">
    <name type="scientific">Streptomyces mimosae</name>
    <dbReference type="NCBI Taxonomy" id="2586635"/>
    <lineage>
        <taxon>Bacteria</taxon>
        <taxon>Bacillati</taxon>
        <taxon>Actinomycetota</taxon>
        <taxon>Actinomycetes</taxon>
        <taxon>Kitasatosporales</taxon>
        <taxon>Streptomycetaceae</taxon>
        <taxon>Streptomyces</taxon>
    </lineage>
</organism>
<dbReference type="Pfam" id="PF11175">
    <property type="entry name" value="DUF2961"/>
    <property type="match status" value="1"/>
</dbReference>